<organism evidence="1 2">
    <name type="scientific">Longispora fulva</name>
    <dbReference type="NCBI Taxonomy" id="619741"/>
    <lineage>
        <taxon>Bacteria</taxon>
        <taxon>Bacillati</taxon>
        <taxon>Actinomycetota</taxon>
        <taxon>Actinomycetes</taxon>
        <taxon>Micromonosporales</taxon>
        <taxon>Micromonosporaceae</taxon>
        <taxon>Longispora</taxon>
    </lineage>
</organism>
<name>A0A8J7GGC9_9ACTN</name>
<sequence length="68" mass="7607">MTATVSRPDWRSPTASRADDGLTRLWQLELKRVFDSLARFRAEVLVQARAKALACLRQNPRAGLSPLA</sequence>
<evidence type="ECO:0000313" key="1">
    <source>
        <dbReference type="EMBL" id="MBG6138474.1"/>
    </source>
</evidence>
<evidence type="ECO:0000313" key="2">
    <source>
        <dbReference type="Proteomes" id="UP000622552"/>
    </source>
</evidence>
<dbReference type="AlphaFoldDB" id="A0A8J7GGC9"/>
<gene>
    <name evidence="1" type="ORF">IW245_004668</name>
</gene>
<comment type="caution">
    <text evidence="1">The sequence shown here is derived from an EMBL/GenBank/DDBJ whole genome shotgun (WGS) entry which is preliminary data.</text>
</comment>
<accession>A0A8J7GGC9</accession>
<dbReference type="EMBL" id="JADOUF010000001">
    <property type="protein sequence ID" value="MBG6138474.1"/>
    <property type="molecule type" value="Genomic_DNA"/>
</dbReference>
<protein>
    <submittedName>
        <fullName evidence="1">Uncharacterized protein</fullName>
    </submittedName>
</protein>
<dbReference type="Proteomes" id="UP000622552">
    <property type="component" value="Unassembled WGS sequence"/>
</dbReference>
<keyword evidence="2" id="KW-1185">Reference proteome</keyword>
<proteinExistence type="predicted"/>
<reference evidence="1" key="1">
    <citation type="submission" date="2020-11" db="EMBL/GenBank/DDBJ databases">
        <title>Sequencing the genomes of 1000 actinobacteria strains.</title>
        <authorList>
            <person name="Klenk H.-P."/>
        </authorList>
    </citation>
    <scope>NUCLEOTIDE SEQUENCE</scope>
    <source>
        <strain evidence="1">DSM 45356</strain>
    </source>
</reference>